<dbReference type="PANTHER" id="PTHR46233:SF3">
    <property type="entry name" value="HYDROXYACYLGLUTATHIONE HYDROLASE GLOC"/>
    <property type="match status" value="1"/>
</dbReference>
<dbReference type="AlphaFoldDB" id="A0A226BX88"/>
<sequence length="205" mass="22454">MRIERIVVGALQANCYIVFDEESKEGIIIDPGDDKDEILTKVKELNVTPKLIINTHGHADHIGGNDIKEKLSAKLAIHEDDADKLLNPDLNLSSFTGVEYISPDADTKLVDGQTLQVKGMEVNIIATPGHTPGGICLLIEDKLFSGDTLFQRGIGRCDLPGGDMKQLTKSVKEKLFTLDEDVEVFPGHGNRTTIGEEKSDNPFFV</sequence>
<keyword evidence="3 6" id="KW-0378">Hydrolase</keyword>
<name>A0A226BX88_9FIRM</name>
<feature type="domain" description="Metallo-beta-lactamase" evidence="5">
    <location>
        <begin position="12"/>
        <end position="188"/>
    </location>
</feature>
<dbReference type="CDD" id="cd06262">
    <property type="entry name" value="metallo-hydrolase-like_MBL-fold"/>
    <property type="match status" value="1"/>
</dbReference>
<dbReference type="InterPro" id="IPR001279">
    <property type="entry name" value="Metallo-B-lactamas"/>
</dbReference>
<keyword evidence="2" id="KW-0479">Metal-binding</keyword>
<evidence type="ECO:0000313" key="7">
    <source>
        <dbReference type="Proteomes" id="UP000214588"/>
    </source>
</evidence>
<dbReference type="InterPro" id="IPR001018">
    <property type="entry name" value="Beta-lactamase_class-B_CS"/>
</dbReference>
<keyword evidence="4" id="KW-0862">Zinc</keyword>
<dbReference type="InterPro" id="IPR051453">
    <property type="entry name" value="MBL_Glyoxalase_II"/>
</dbReference>
<evidence type="ECO:0000256" key="2">
    <source>
        <dbReference type="ARBA" id="ARBA00022723"/>
    </source>
</evidence>
<dbReference type="GO" id="GO:0008270">
    <property type="term" value="F:zinc ion binding"/>
    <property type="evidence" value="ECO:0007669"/>
    <property type="project" value="InterPro"/>
</dbReference>
<evidence type="ECO:0000256" key="1">
    <source>
        <dbReference type="ARBA" id="ARBA00001947"/>
    </source>
</evidence>
<dbReference type="SUPFAM" id="SSF56281">
    <property type="entry name" value="Metallo-hydrolase/oxidoreductase"/>
    <property type="match status" value="1"/>
</dbReference>
<comment type="caution">
    <text evidence="6">The sequence shown here is derived from an EMBL/GenBank/DDBJ whole genome shotgun (WGS) entry which is preliminary data.</text>
</comment>
<organism evidence="6 7">
    <name type="scientific">Natranaerobius trueperi</name>
    <dbReference type="NCBI Taxonomy" id="759412"/>
    <lineage>
        <taxon>Bacteria</taxon>
        <taxon>Bacillati</taxon>
        <taxon>Bacillota</taxon>
        <taxon>Clostridia</taxon>
        <taxon>Natranaerobiales</taxon>
        <taxon>Natranaerobiaceae</taxon>
        <taxon>Natranaerobius</taxon>
    </lineage>
</organism>
<proteinExistence type="predicted"/>
<dbReference type="OrthoDB" id="9802248at2"/>
<dbReference type="GO" id="GO:0008800">
    <property type="term" value="F:beta-lactamase activity"/>
    <property type="evidence" value="ECO:0007669"/>
    <property type="project" value="InterPro"/>
</dbReference>
<keyword evidence="7" id="KW-1185">Reference proteome</keyword>
<dbReference type="RefSeq" id="WP_089023737.1">
    <property type="nucleotide sequence ID" value="NZ_NIQC01000015.1"/>
</dbReference>
<dbReference type="InterPro" id="IPR036866">
    <property type="entry name" value="RibonucZ/Hydroxyglut_hydro"/>
</dbReference>
<reference evidence="6 7" key="1">
    <citation type="submission" date="2017-06" db="EMBL/GenBank/DDBJ databases">
        <title>Draft Genome Sequence of Natranaerobius trueperi halophilic, alkalithermophilic bacteria from soda lakes.</title>
        <authorList>
            <person name="Zhao B."/>
        </authorList>
    </citation>
    <scope>NUCLEOTIDE SEQUENCE [LARGE SCALE GENOMIC DNA]</scope>
    <source>
        <strain evidence="6 7">DSM 18760</strain>
    </source>
</reference>
<protein>
    <submittedName>
        <fullName evidence="6">MBL fold metallo-hydrolase</fullName>
    </submittedName>
</protein>
<evidence type="ECO:0000256" key="3">
    <source>
        <dbReference type="ARBA" id="ARBA00022801"/>
    </source>
</evidence>
<dbReference type="PROSITE" id="PS00743">
    <property type="entry name" value="BETA_LACTAMASE_B_1"/>
    <property type="match status" value="1"/>
</dbReference>
<comment type="cofactor">
    <cofactor evidence="1">
        <name>Zn(2+)</name>
        <dbReference type="ChEBI" id="CHEBI:29105"/>
    </cofactor>
</comment>
<dbReference type="Proteomes" id="UP000214588">
    <property type="component" value="Unassembled WGS sequence"/>
</dbReference>
<dbReference type="PANTHER" id="PTHR46233">
    <property type="entry name" value="HYDROXYACYLGLUTATHIONE HYDROLASE GLOC"/>
    <property type="match status" value="1"/>
</dbReference>
<dbReference type="GO" id="GO:0017001">
    <property type="term" value="P:antibiotic catabolic process"/>
    <property type="evidence" value="ECO:0007669"/>
    <property type="project" value="InterPro"/>
</dbReference>
<dbReference type="EMBL" id="NIQC01000015">
    <property type="protein sequence ID" value="OWZ83616.1"/>
    <property type="molecule type" value="Genomic_DNA"/>
</dbReference>
<accession>A0A226BX88</accession>
<evidence type="ECO:0000313" key="6">
    <source>
        <dbReference type="EMBL" id="OWZ83616.1"/>
    </source>
</evidence>
<gene>
    <name evidence="6" type="ORF">CDO51_07855</name>
</gene>
<dbReference type="Pfam" id="PF00753">
    <property type="entry name" value="Lactamase_B"/>
    <property type="match status" value="1"/>
</dbReference>
<evidence type="ECO:0000256" key="4">
    <source>
        <dbReference type="ARBA" id="ARBA00022833"/>
    </source>
</evidence>
<evidence type="ECO:0000259" key="5">
    <source>
        <dbReference type="SMART" id="SM00849"/>
    </source>
</evidence>
<dbReference type="Gene3D" id="3.60.15.10">
    <property type="entry name" value="Ribonuclease Z/Hydroxyacylglutathione hydrolase-like"/>
    <property type="match status" value="1"/>
</dbReference>
<dbReference type="SMART" id="SM00849">
    <property type="entry name" value="Lactamase_B"/>
    <property type="match status" value="1"/>
</dbReference>